<accession>A0ACC3CVA7</accession>
<reference evidence="1" key="1">
    <citation type="submission" date="2024-09" db="EMBL/GenBank/DDBJ databases">
        <title>Black Yeasts Isolated from many extreme environments.</title>
        <authorList>
            <person name="Coleine C."/>
            <person name="Stajich J.E."/>
            <person name="Selbmann L."/>
        </authorList>
    </citation>
    <scope>NUCLEOTIDE SEQUENCE</scope>
    <source>
        <strain evidence="1">CCFEE 5737</strain>
    </source>
</reference>
<keyword evidence="2" id="KW-1185">Reference proteome</keyword>
<dbReference type="EMBL" id="JAWDJW010010854">
    <property type="protein sequence ID" value="KAK3045243.1"/>
    <property type="molecule type" value="Genomic_DNA"/>
</dbReference>
<name>A0ACC3CVA7_9PEZI</name>
<comment type="caution">
    <text evidence="1">The sequence shown here is derived from an EMBL/GenBank/DDBJ whole genome shotgun (WGS) entry which is preliminary data.</text>
</comment>
<evidence type="ECO:0000313" key="1">
    <source>
        <dbReference type="EMBL" id="KAK3045243.1"/>
    </source>
</evidence>
<organism evidence="1 2">
    <name type="scientific">Coniosporium uncinatum</name>
    <dbReference type="NCBI Taxonomy" id="93489"/>
    <lineage>
        <taxon>Eukaryota</taxon>
        <taxon>Fungi</taxon>
        <taxon>Dikarya</taxon>
        <taxon>Ascomycota</taxon>
        <taxon>Pezizomycotina</taxon>
        <taxon>Dothideomycetes</taxon>
        <taxon>Dothideomycetes incertae sedis</taxon>
        <taxon>Coniosporium</taxon>
    </lineage>
</organism>
<gene>
    <name evidence="1" type="ORF">LTS18_014248</name>
</gene>
<evidence type="ECO:0000313" key="2">
    <source>
        <dbReference type="Proteomes" id="UP001186974"/>
    </source>
</evidence>
<protein>
    <submittedName>
        <fullName evidence="1">Uncharacterized protein</fullName>
    </submittedName>
</protein>
<dbReference type="Proteomes" id="UP001186974">
    <property type="component" value="Unassembled WGS sequence"/>
</dbReference>
<proteinExistence type="predicted"/>
<sequence length="158" mass="16060">MHEAQWRGQQQSSTQNTTAPSATQQRPPSRASSHANLDMGRRSSLGPLASNGSTTSEAGAARPPTREGTRLRDEGREKAENGMGQRAEGSGASAASGEGGRGGDGGGETGQLPLPPNPYGIFDKAKRLLGRSGGGGGSRDGSRSRDGGGEGSERSASR</sequence>